<dbReference type="EMBL" id="CP071696">
    <property type="protein sequence ID" value="QTX04658.1"/>
    <property type="molecule type" value="Genomic_DNA"/>
</dbReference>
<proteinExistence type="inferred from homology"/>
<evidence type="ECO:0000256" key="2">
    <source>
        <dbReference type="ARBA" id="ARBA00002681"/>
    </source>
</evidence>
<dbReference type="InterPro" id="IPR005900">
    <property type="entry name" value="6-phosphogluconolactonase_DevB"/>
</dbReference>
<evidence type="ECO:0000256" key="4">
    <source>
        <dbReference type="ARBA" id="ARBA00010662"/>
    </source>
</evidence>
<dbReference type="NCBIfam" id="TIGR01198">
    <property type="entry name" value="pgl"/>
    <property type="match status" value="1"/>
</dbReference>
<dbReference type="EC" id="3.1.1.31" evidence="5 7"/>
<keyword evidence="7 9" id="KW-0378">Hydrolase</keyword>
<comment type="catalytic activity">
    <reaction evidence="1 7">
        <text>6-phospho-D-glucono-1,5-lactone + H2O = 6-phospho-D-gluconate + H(+)</text>
        <dbReference type="Rhea" id="RHEA:12556"/>
        <dbReference type="ChEBI" id="CHEBI:15377"/>
        <dbReference type="ChEBI" id="CHEBI:15378"/>
        <dbReference type="ChEBI" id="CHEBI:57955"/>
        <dbReference type="ChEBI" id="CHEBI:58759"/>
        <dbReference type="EC" id="3.1.1.31"/>
    </reaction>
</comment>
<evidence type="ECO:0000256" key="7">
    <source>
        <dbReference type="RuleBase" id="RU365095"/>
    </source>
</evidence>
<dbReference type="KEGG" id="aarc:G127AT_15660"/>
<comment type="pathway">
    <text evidence="3 7">Carbohydrate degradation; pentose phosphate pathway; D-ribulose 5-phosphate from D-glucose 6-phosphate (oxidative stage): step 2/3.</text>
</comment>
<dbReference type="GO" id="GO:0005975">
    <property type="term" value="P:carbohydrate metabolic process"/>
    <property type="evidence" value="ECO:0007669"/>
    <property type="project" value="UniProtKB-UniRule"/>
</dbReference>
<dbReference type="AlphaFoldDB" id="A0A975INI9"/>
<dbReference type="CDD" id="cd01400">
    <property type="entry name" value="6PGL"/>
    <property type="match status" value="1"/>
</dbReference>
<dbReference type="RefSeq" id="WP_210898474.1">
    <property type="nucleotide sequence ID" value="NZ_CP071696.1"/>
</dbReference>
<comment type="similarity">
    <text evidence="4 7">Belongs to the glucosamine/galactosamine-6-phosphate isomerase family. 6-phosphogluconolactonase subfamily.</text>
</comment>
<evidence type="ECO:0000256" key="5">
    <source>
        <dbReference type="ARBA" id="ARBA00013198"/>
    </source>
</evidence>
<organism evidence="9 10">
    <name type="scientific">Agromyces archimandritae</name>
    <dbReference type="NCBI Taxonomy" id="2781962"/>
    <lineage>
        <taxon>Bacteria</taxon>
        <taxon>Bacillati</taxon>
        <taxon>Actinomycetota</taxon>
        <taxon>Actinomycetes</taxon>
        <taxon>Micrococcales</taxon>
        <taxon>Microbacteriaceae</taxon>
        <taxon>Agromyces</taxon>
    </lineage>
</organism>
<gene>
    <name evidence="7 9" type="primary">pgl</name>
    <name evidence="9" type="ORF">G127AT_15660</name>
</gene>
<evidence type="ECO:0000313" key="9">
    <source>
        <dbReference type="EMBL" id="QTX04658.1"/>
    </source>
</evidence>
<dbReference type="InterPro" id="IPR039104">
    <property type="entry name" value="6PGL"/>
</dbReference>
<reference evidence="9" key="1">
    <citation type="submission" date="2021-03" db="EMBL/GenBank/DDBJ databases">
        <title>Agromyces archimandritus sp. nov., isolated from the cockroach Archimandrita tessellata.</title>
        <authorList>
            <person name="Guzman J."/>
            <person name="Ortuzar M."/>
            <person name="Poehlein A."/>
            <person name="Daniel R."/>
            <person name="Trujillo M."/>
            <person name="Vilcinskas A."/>
        </authorList>
    </citation>
    <scope>NUCLEOTIDE SEQUENCE</scope>
    <source>
        <strain evidence="9">G127AT</strain>
    </source>
</reference>
<evidence type="ECO:0000259" key="8">
    <source>
        <dbReference type="Pfam" id="PF01182"/>
    </source>
</evidence>
<comment type="function">
    <text evidence="2 7">Hydrolysis of 6-phosphogluconolactone to 6-phosphogluconate.</text>
</comment>
<evidence type="ECO:0000313" key="10">
    <source>
        <dbReference type="Proteomes" id="UP000671914"/>
    </source>
</evidence>
<dbReference type="SUPFAM" id="SSF100950">
    <property type="entry name" value="NagB/RpiA/CoA transferase-like"/>
    <property type="match status" value="1"/>
</dbReference>
<evidence type="ECO:0000256" key="3">
    <source>
        <dbReference type="ARBA" id="ARBA00004961"/>
    </source>
</evidence>
<dbReference type="Proteomes" id="UP000671914">
    <property type="component" value="Chromosome"/>
</dbReference>
<accession>A0A975INI9</accession>
<evidence type="ECO:0000256" key="1">
    <source>
        <dbReference type="ARBA" id="ARBA00000832"/>
    </source>
</evidence>
<feature type="domain" description="Glucosamine/galactosamine-6-phosphate isomerase" evidence="8">
    <location>
        <begin position="12"/>
        <end position="226"/>
    </location>
</feature>
<dbReference type="PANTHER" id="PTHR11054">
    <property type="entry name" value="6-PHOSPHOGLUCONOLACTONASE"/>
    <property type="match status" value="1"/>
</dbReference>
<protein>
    <recommendedName>
        <fullName evidence="6 7">6-phosphogluconolactonase</fullName>
        <shortName evidence="7">6PGL</shortName>
        <ecNumber evidence="5 7">3.1.1.31</ecNumber>
    </recommendedName>
</protein>
<dbReference type="Gene3D" id="3.40.50.1360">
    <property type="match status" value="1"/>
</dbReference>
<dbReference type="InterPro" id="IPR037171">
    <property type="entry name" value="NagB/RpiA_transferase-like"/>
</dbReference>
<name>A0A975INI9_9MICO</name>
<sequence length="248" mass="26009">MSADRRVVVRADKAALAEEVAARFLRVLASGDGPVHVALTGGSMGAAVLAAAADRPEAGEVDWGRVHFWWGDERWLPAGDDERNDAQADAALLDRVDAGGIHRFPSTDSGLGLDEAAAAYTAELAAFGDAEHPYPAFDIAFLGVGPDGHIASLFPHRLEIRVEDRPVVAVRDSPKPPPERLSLTLPVLNASERVWLVLAGADKAWALGAALSGSDETPAASVFGRAETVFFADAAASTEVPEGIIADD</sequence>
<dbReference type="InterPro" id="IPR006148">
    <property type="entry name" value="Glc/Gal-6P_isomerase"/>
</dbReference>
<dbReference type="GO" id="GO:0017057">
    <property type="term" value="F:6-phosphogluconolactonase activity"/>
    <property type="evidence" value="ECO:0007669"/>
    <property type="project" value="UniProtKB-UniRule"/>
</dbReference>
<dbReference type="GO" id="GO:0006098">
    <property type="term" value="P:pentose-phosphate shunt"/>
    <property type="evidence" value="ECO:0007669"/>
    <property type="project" value="InterPro"/>
</dbReference>
<evidence type="ECO:0000256" key="6">
    <source>
        <dbReference type="ARBA" id="ARBA00020337"/>
    </source>
</evidence>
<dbReference type="PANTHER" id="PTHR11054:SF0">
    <property type="entry name" value="6-PHOSPHOGLUCONOLACTONASE"/>
    <property type="match status" value="1"/>
</dbReference>
<dbReference type="Pfam" id="PF01182">
    <property type="entry name" value="Glucosamine_iso"/>
    <property type="match status" value="1"/>
</dbReference>
<keyword evidence="10" id="KW-1185">Reference proteome</keyword>